<dbReference type="AlphaFoldDB" id="A0A0U1MB47"/>
<comment type="function">
    <text evidence="12">Catalyzes the hydrolysis of complex carboxylic polyesters found in the cell wall of plants. Degrades cutin, a macromolecule that forms the structure of the plant cuticle.</text>
</comment>
<dbReference type="OMA" id="FFGFTRN"/>
<dbReference type="InterPro" id="IPR029058">
    <property type="entry name" value="AB_hydrolase_fold"/>
</dbReference>
<accession>A0A0U1MB47</accession>
<evidence type="ECO:0000256" key="4">
    <source>
        <dbReference type="ARBA" id="ARBA00022487"/>
    </source>
</evidence>
<dbReference type="STRING" id="28573.A0A0U1MB47"/>
<evidence type="ECO:0000256" key="12">
    <source>
        <dbReference type="RuleBase" id="RU361263"/>
    </source>
</evidence>
<evidence type="ECO:0000256" key="8">
    <source>
        <dbReference type="ARBA" id="ARBA00023157"/>
    </source>
</evidence>
<dbReference type="EMBL" id="CVMT01000016">
    <property type="protein sequence ID" value="CRG92775.1"/>
    <property type="molecule type" value="Genomic_DNA"/>
</dbReference>
<evidence type="ECO:0000256" key="7">
    <source>
        <dbReference type="ARBA" id="ARBA00022801"/>
    </source>
</evidence>
<dbReference type="InterPro" id="IPR011150">
    <property type="entry name" value="Cutinase_monf"/>
</dbReference>
<sequence>MRLLSVTAALFWMAGIVTAIPLPEESTALEERQLGDTSNDLQNGSCRKVTFIFARGSTESGNMGLVVGPQVCAALQSLLGATDVACQGVGSPYDATIPDNLLPQNTSPAAIGAATTLFKLAHTKCPDTIIVAGGYSQGTAVMDGSIQALSSDIQSQIAGVVLFGFTRNLQDGGQIPKFPASKTKVYCAVGDLVCDGTLSITPAHLTYGSDASSAASWLQTQIQAAQ</sequence>
<evidence type="ECO:0000313" key="13">
    <source>
        <dbReference type="EMBL" id="CRG92775.1"/>
    </source>
</evidence>
<evidence type="ECO:0000256" key="10">
    <source>
        <dbReference type="PIRSR" id="PIRSR611150-1"/>
    </source>
</evidence>
<dbReference type="PANTHER" id="PTHR48250">
    <property type="entry name" value="CUTINASE 2-RELATED"/>
    <property type="match status" value="1"/>
</dbReference>
<keyword evidence="8 11" id="KW-1015">Disulfide bond</keyword>
<feature type="chain" id="PRO_5006521529" description="Cutinase" evidence="12">
    <location>
        <begin position="20"/>
        <end position="226"/>
    </location>
</feature>
<comment type="similarity">
    <text evidence="2 12">Belongs to the cutinase family.</text>
</comment>
<dbReference type="FunFam" id="3.40.50.1820:FF:000235">
    <property type="entry name" value="Cutinase 1"/>
    <property type="match status" value="1"/>
</dbReference>
<organism evidence="13 14">
    <name type="scientific">Talaromyces islandicus</name>
    <name type="common">Penicillium islandicum</name>
    <dbReference type="NCBI Taxonomy" id="28573"/>
    <lineage>
        <taxon>Eukaryota</taxon>
        <taxon>Fungi</taxon>
        <taxon>Dikarya</taxon>
        <taxon>Ascomycota</taxon>
        <taxon>Pezizomycotina</taxon>
        <taxon>Eurotiomycetes</taxon>
        <taxon>Eurotiomycetidae</taxon>
        <taxon>Eurotiales</taxon>
        <taxon>Trichocomaceae</taxon>
        <taxon>Talaromyces</taxon>
        <taxon>Talaromyces sect. Islandici</taxon>
    </lineage>
</organism>
<keyword evidence="14" id="KW-1185">Reference proteome</keyword>
<dbReference type="PROSITE" id="PS00155">
    <property type="entry name" value="CUTINASE_1"/>
    <property type="match status" value="1"/>
</dbReference>
<keyword evidence="4 12" id="KW-0719">Serine esterase</keyword>
<dbReference type="PRINTS" id="PR00129">
    <property type="entry name" value="CUTINASE"/>
</dbReference>
<evidence type="ECO:0000256" key="11">
    <source>
        <dbReference type="PIRSR" id="PIRSR611150-2"/>
    </source>
</evidence>
<feature type="disulfide bond" evidence="11">
    <location>
        <begin position="187"/>
        <end position="194"/>
    </location>
</feature>
<name>A0A0U1MB47_TALIS</name>
<dbReference type="GO" id="GO:0050525">
    <property type="term" value="F:cutinase activity"/>
    <property type="evidence" value="ECO:0007669"/>
    <property type="project" value="UniProtKB-UniRule"/>
</dbReference>
<dbReference type="OrthoDB" id="3225429at2759"/>
<dbReference type="PROSITE" id="PS00931">
    <property type="entry name" value="CUTINASE_2"/>
    <property type="match status" value="1"/>
</dbReference>
<dbReference type="SMART" id="SM01110">
    <property type="entry name" value="Cutinase"/>
    <property type="match status" value="1"/>
</dbReference>
<dbReference type="PANTHER" id="PTHR48250:SF3">
    <property type="entry name" value="CUTINASE 1-RELATED"/>
    <property type="match status" value="1"/>
</dbReference>
<keyword evidence="6 12" id="KW-0732">Signal</keyword>
<evidence type="ECO:0000256" key="1">
    <source>
        <dbReference type="ARBA" id="ARBA00004613"/>
    </source>
</evidence>
<keyword evidence="5 12" id="KW-0964">Secreted</keyword>
<dbReference type="EC" id="3.1.1.74" evidence="3 12"/>
<dbReference type="Gene3D" id="3.40.50.1820">
    <property type="entry name" value="alpha/beta hydrolase"/>
    <property type="match status" value="1"/>
</dbReference>
<comment type="subcellular location">
    <subcellularLocation>
        <location evidence="1 12">Secreted</location>
    </subcellularLocation>
</comment>
<feature type="active site" description="Proton donor/acceptor" evidence="10">
    <location>
        <position position="204"/>
    </location>
</feature>
<gene>
    <name evidence="13" type="ORF">PISL3812_09842</name>
</gene>
<dbReference type="Proteomes" id="UP000054383">
    <property type="component" value="Unassembled WGS sequence"/>
</dbReference>
<dbReference type="InterPro" id="IPR043580">
    <property type="entry name" value="CUTINASE_1"/>
</dbReference>
<dbReference type="GO" id="GO:0005576">
    <property type="term" value="C:extracellular region"/>
    <property type="evidence" value="ECO:0007669"/>
    <property type="project" value="UniProtKB-SubCell"/>
</dbReference>
<dbReference type="GO" id="GO:0016052">
    <property type="term" value="P:carbohydrate catabolic process"/>
    <property type="evidence" value="ECO:0007669"/>
    <property type="project" value="TreeGrafter"/>
</dbReference>
<feature type="active site" description="Nucleophile" evidence="10">
    <location>
        <position position="136"/>
    </location>
</feature>
<evidence type="ECO:0000256" key="5">
    <source>
        <dbReference type="ARBA" id="ARBA00022525"/>
    </source>
</evidence>
<proteinExistence type="inferred from homology"/>
<dbReference type="SUPFAM" id="SSF53474">
    <property type="entry name" value="alpha/beta-Hydrolases"/>
    <property type="match status" value="1"/>
</dbReference>
<evidence type="ECO:0000313" key="14">
    <source>
        <dbReference type="Proteomes" id="UP000054383"/>
    </source>
</evidence>
<feature type="active site" evidence="10">
    <location>
        <position position="191"/>
    </location>
</feature>
<evidence type="ECO:0000256" key="3">
    <source>
        <dbReference type="ARBA" id="ARBA00013095"/>
    </source>
</evidence>
<evidence type="ECO:0000256" key="6">
    <source>
        <dbReference type="ARBA" id="ARBA00022729"/>
    </source>
</evidence>
<protein>
    <recommendedName>
        <fullName evidence="3 12">Cutinase</fullName>
        <ecNumber evidence="3 12">3.1.1.74</ecNumber>
    </recommendedName>
</protein>
<feature type="disulfide bond" evidence="11">
    <location>
        <begin position="46"/>
        <end position="125"/>
    </location>
</feature>
<comment type="catalytic activity">
    <reaction evidence="9 12">
        <text>cutin + H2O = cutin monomers.</text>
        <dbReference type="EC" id="3.1.1.74"/>
    </reaction>
</comment>
<feature type="signal peptide" evidence="12">
    <location>
        <begin position="1"/>
        <end position="19"/>
    </location>
</feature>
<dbReference type="InterPro" id="IPR000675">
    <property type="entry name" value="Cutinase/axe"/>
</dbReference>
<evidence type="ECO:0000256" key="2">
    <source>
        <dbReference type="ARBA" id="ARBA00007534"/>
    </source>
</evidence>
<dbReference type="InterPro" id="IPR043579">
    <property type="entry name" value="CUTINASE_2"/>
</dbReference>
<reference evidence="13 14" key="1">
    <citation type="submission" date="2015-04" db="EMBL/GenBank/DDBJ databases">
        <authorList>
            <person name="Syromyatnikov M.Y."/>
            <person name="Popov V.N."/>
        </authorList>
    </citation>
    <scope>NUCLEOTIDE SEQUENCE [LARGE SCALE GENOMIC DNA]</scope>
    <source>
        <strain evidence="13">WF-38-12</strain>
    </source>
</reference>
<keyword evidence="7 12" id="KW-0378">Hydrolase</keyword>
<evidence type="ECO:0000256" key="9">
    <source>
        <dbReference type="ARBA" id="ARBA00034045"/>
    </source>
</evidence>
<dbReference type="Pfam" id="PF01083">
    <property type="entry name" value="Cutinase"/>
    <property type="match status" value="1"/>
</dbReference>